<gene>
    <name evidence="1" type="ORF">BAE44_0024083</name>
</gene>
<dbReference type="OrthoDB" id="688481at2759"/>
<proteinExistence type="predicted"/>
<feature type="non-terminal residue" evidence="1">
    <location>
        <position position="1"/>
    </location>
</feature>
<dbReference type="Proteomes" id="UP000095767">
    <property type="component" value="Unassembled WGS sequence"/>
</dbReference>
<evidence type="ECO:0008006" key="3">
    <source>
        <dbReference type="Google" id="ProtNLM"/>
    </source>
</evidence>
<dbReference type="InterPro" id="IPR011009">
    <property type="entry name" value="Kinase-like_dom_sf"/>
</dbReference>
<sequence length="59" mass="6835">LQLSLQYLRDITEENTWHKSTVLEPRGEISAKSDIYSLGILILEIVTGKKNHKSKRQVR</sequence>
<dbReference type="AlphaFoldDB" id="A0A1E5UQ15"/>
<dbReference type="SUPFAM" id="SSF56112">
    <property type="entry name" value="Protein kinase-like (PK-like)"/>
    <property type="match status" value="1"/>
</dbReference>
<accession>A0A1E5UQ15</accession>
<keyword evidence="2" id="KW-1185">Reference proteome</keyword>
<evidence type="ECO:0000313" key="1">
    <source>
        <dbReference type="EMBL" id="OEL14898.1"/>
    </source>
</evidence>
<comment type="caution">
    <text evidence="1">The sequence shown here is derived from an EMBL/GenBank/DDBJ whole genome shotgun (WGS) entry which is preliminary data.</text>
</comment>
<protein>
    <recommendedName>
        <fullName evidence="3">Protein kinase domain-containing protein</fullName>
    </recommendedName>
</protein>
<reference evidence="1 2" key="1">
    <citation type="submission" date="2016-09" db="EMBL/GenBank/DDBJ databases">
        <title>The draft genome of Dichanthelium oligosanthes: A C3 panicoid grass species.</title>
        <authorList>
            <person name="Studer A.J."/>
            <person name="Schnable J.C."/>
            <person name="Brutnell T.P."/>
        </authorList>
    </citation>
    <scope>NUCLEOTIDE SEQUENCE [LARGE SCALE GENOMIC DNA]</scope>
    <source>
        <strain evidence="2">cv. Kellogg 1175</strain>
        <tissue evidence="1">Leaf</tissue>
    </source>
</reference>
<dbReference type="Gene3D" id="1.10.510.10">
    <property type="entry name" value="Transferase(Phosphotransferase) domain 1"/>
    <property type="match status" value="1"/>
</dbReference>
<dbReference type="EMBL" id="LWDX02068646">
    <property type="protein sequence ID" value="OEL14898.1"/>
    <property type="molecule type" value="Genomic_DNA"/>
</dbReference>
<name>A0A1E5UQ15_9POAL</name>
<organism evidence="1 2">
    <name type="scientific">Dichanthelium oligosanthes</name>
    <dbReference type="NCBI Taxonomy" id="888268"/>
    <lineage>
        <taxon>Eukaryota</taxon>
        <taxon>Viridiplantae</taxon>
        <taxon>Streptophyta</taxon>
        <taxon>Embryophyta</taxon>
        <taxon>Tracheophyta</taxon>
        <taxon>Spermatophyta</taxon>
        <taxon>Magnoliopsida</taxon>
        <taxon>Liliopsida</taxon>
        <taxon>Poales</taxon>
        <taxon>Poaceae</taxon>
        <taxon>PACMAD clade</taxon>
        <taxon>Panicoideae</taxon>
        <taxon>Panicodae</taxon>
        <taxon>Paniceae</taxon>
        <taxon>Dichantheliinae</taxon>
        <taxon>Dichanthelium</taxon>
    </lineage>
</organism>
<evidence type="ECO:0000313" key="2">
    <source>
        <dbReference type="Proteomes" id="UP000095767"/>
    </source>
</evidence>